<dbReference type="AlphaFoldDB" id="A0A4R1NDH4"/>
<dbReference type="EMBL" id="SJOI01000001">
    <property type="protein sequence ID" value="TCL03691.1"/>
    <property type="molecule type" value="Genomic_DNA"/>
</dbReference>
<dbReference type="OrthoDB" id="5882137at2"/>
<comment type="caution">
    <text evidence="1">The sequence shown here is derived from an EMBL/GenBank/DDBJ whole genome shotgun (WGS) entry which is preliminary data.</text>
</comment>
<dbReference type="RefSeq" id="WP_132922535.1">
    <property type="nucleotide sequence ID" value="NZ_SJOI01000001.1"/>
</dbReference>
<evidence type="ECO:0008006" key="3">
    <source>
        <dbReference type="Google" id="ProtNLM"/>
    </source>
</evidence>
<proteinExistence type="predicted"/>
<sequence>MIPPLSITLTSPYLSLPEFSKAAGIPYETCRLMVKDGRLPIRQKVRKMEKVLVNMIALIKEADVQSRT</sequence>
<organism evidence="1 2">
    <name type="scientific">Sodalis ligni</name>
    <dbReference type="NCBI Taxonomy" id="2697027"/>
    <lineage>
        <taxon>Bacteria</taxon>
        <taxon>Pseudomonadati</taxon>
        <taxon>Pseudomonadota</taxon>
        <taxon>Gammaproteobacteria</taxon>
        <taxon>Enterobacterales</taxon>
        <taxon>Bruguierivoracaceae</taxon>
        <taxon>Sodalis</taxon>
    </lineage>
</organism>
<name>A0A4R1NDH4_9GAMM</name>
<dbReference type="Proteomes" id="UP000294555">
    <property type="component" value="Unassembled WGS sequence"/>
</dbReference>
<keyword evidence="2" id="KW-1185">Reference proteome</keyword>
<evidence type="ECO:0000313" key="1">
    <source>
        <dbReference type="EMBL" id="TCL03691.1"/>
    </source>
</evidence>
<accession>A0A4R1NDH4</accession>
<reference evidence="1 2" key="1">
    <citation type="submission" date="2019-02" db="EMBL/GenBank/DDBJ databases">
        <title>Investigation of anaerobic lignin degradation for improved lignocellulosic biofuels.</title>
        <authorList>
            <person name="Deangelis K."/>
        </authorList>
    </citation>
    <scope>NUCLEOTIDE SEQUENCE [LARGE SCALE GENOMIC DNA]</scope>
    <source>
        <strain evidence="1 2">159R</strain>
    </source>
</reference>
<evidence type="ECO:0000313" key="2">
    <source>
        <dbReference type="Proteomes" id="UP000294555"/>
    </source>
</evidence>
<gene>
    <name evidence="1" type="ORF">EZJ58_1768</name>
</gene>
<protein>
    <recommendedName>
        <fullName evidence="3">DNA-binding protein</fullName>
    </recommendedName>
</protein>